<feature type="compositionally biased region" description="Basic and acidic residues" evidence="1">
    <location>
        <begin position="214"/>
        <end position="228"/>
    </location>
</feature>
<evidence type="ECO:0000256" key="1">
    <source>
        <dbReference type="SAM" id="MobiDB-lite"/>
    </source>
</evidence>
<feature type="region of interest" description="Disordered" evidence="1">
    <location>
        <begin position="401"/>
        <end position="429"/>
    </location>
</feature>
<feature type="compositionally biased region" description="Polar residues" evidence="1">
    <location>
        <begin position="9"/>
        <end position="33"/>
    </location>
</feature>
<feature type="compositionally biased region" description="Basic and acidic residues" evidence="1">
    <location>
        <begin position="124"/>
        <end position="144"/>
    </location>
</feature>
<feature type="compositionally biased region" description="Polar residues" evidence="1">
    <location>
        <begin position="81"/>
        <end position="104"/>
    </location>
</feature>
<protein>
    <submittedName>
        <fullName evidence="2">Uncharacterized protein</fullName>
    </submittedName>
</protein>
<evidence type="ECO:0000313" key="2">
    <source>
        <dbReference type="EMBL" id="CAE6472658.1"/>
    </source>
</evidence>
<feature type="compositionally biased region" description="Polar residues" evidence="1">
    <location>
        <begin position="156"/>
        <end position="167"/>
    </location>
</feature>
<dbReference type="EMBL" id="CAJMWS010001079">
    <property type="protein sequence ID" value="CAE6472658.1"/>
    <property type="molecule type" value="Genomic_DNA"/>
</dbReference>
<proteinExistence type="predicted"/>
<feature type="compositionally biased region" description="Basic and acidic residues" evidence="1">
    <location>
        <begin position="245"/>
        <end position="254"/>
    </location>
</feature>
<evidence type="ECO:0000313" key="3">
    <source>
        <dbReference type="Proteomes" id="UP000663846"/>
    </source>
</evidence>
<feature type="region of interest" description="Disordered" evidence="1">
    <location>
        <begin position="1"/>
        <end position="289"/>
    </location>
</feature>
<comment type="caution">
    <text evidence="2">The sequence shown here is derived from an EMBL/GenBank/DDBJ whole genome shotgun (WGS) entry which is preliminary data.</text>
</comment>
<feature type="compositionally biased region" description="Basic residues" evidence="1">
    <location>
        <begin position="170"/>
        <end position="182"/>
    </location>
</feature>
<name>A0A8H3GX12_9AGAM</name>
<sequence length="429" mass="47627">MPKRFAATDFQSNPKPSKSRAGDQNSSHQQNEPRTGDLRSLAPAPFPAKAKGIVLRDKTNAAIEEPVIATNRETGPKRPASATTKISTELATNVTANSKASNTSKHVKKNKTITEEPEVIVLDSSDRETDKRGGNDSGEYRYVSEDAEDDDRSVDESATTDSGTVVSVTARKRTGPKKRGRPTKASNMSRRLVSDDDKDGGSNSDVDTPVASRKAKEPKKGRASKGESKVPIQADAPDEDGSDGDTDRPTASKESKKKGRASKGATKAQGGKASTNRVQRKSVALTTPAARDLYAGQDAMLNKWAKCSELAILRTREERQTREVALELTKAELQLHRELKKYEKRWLKRDPQRVKDLHENQNRASKRKEAEAQLKLKQADTKLIELEQEVMEWKVKYDEVTKQAKKDKRAAKDRKEKDDVHHLESMFEN</sequence>
<organism evidence="2 3">
    <name type="scientific">Rhizoctonia solani</name>
    <dbReference type="NCBI Taxonomy" id="456999"/>
    <lineage>
        <taxon>Eukaryota</taxon>
        <taxon>Fungi</taxon>
        <taxon>Dikarya</taxon>
        <taxon>Basidiomycota</taxon>
        <taxon>Agaricomycotina</taxon>
        <taxon>Agaricomycetes</taxon>
        <taxon>Cantharellales</taxon>
        <taxon>Ceratobasidiaceae</taxon>
        <taxon>Rhizoctonia</taxon>
    </lineage>
</organism>
<feature type="region of interest" description="Disordered" evidence="1">
    <location>
        <begin position="353"/>
        <end position="372"/>
    </location>
</feature>
<dbReference type="Proteomes" id="UP000663846">
    <property type="component" value="Unassembled WGS sequence"/>
</dbReference>
<reference evidence="2" key="1">
    <citation type="submission" date="2021-01" db="EMBL/GenBank/DDBJ databases">
        <authorList>
            <person name="Kaushik A."/>
        </authorList>
    </citation>
    <scope>NUCLEOTIDE SEQUENCE</scope>
    <source>
        <strain evidence="2">AG1-1C</strain>
    </source>
</reference>
<feature type="compositionally biased region" description="Basic and acidic residues" evidence="1">
    <location>
        <begin position="413"/>
        <end position="429"/>
    </location>
</feature>
<dbReference type="AlphaFoldDB" id="A0A8H3GX12"/>
<gene>
    <name evidence="2" type="ORF">RDB_LOCUS178287</name>
</gene>
<accession>A0A8H3GX12</accession>